<evidence type="ECO:0000313" key="1">
    <source>
        <dbReference type="EMBL" id="BAL84082.1"/>
    </source>
</evidence>
<keyword evidence="1" id="KW-0808">Transferase</keyword>
<dbReference type="eggNOG" id="COG4123">
    <property type="taxonomic scope" value="Bacteria"/>
</dbReference>
<dbReference type="CDD" id="cd02440">
    <property type="entry name" value="AdoMet_MTases"/>
    <property type="match status" value="1"/>
</dbReference>
<evidence type="ECO:0000313" key="2">
    <source>
        <dbReference type="Proteomes" id="UP000007887"/>
    </source>
</evidence>
<protein>
    <submittedName>
        <fullName evidence="1">Putative methyltransferase type 12 protein</fullName>
    </submittedName>
</protein>
<accession>I0GTJ5</accession>
<dbReference type="EMBL" id="AP012292">
    <property type="protein sequence ID" value="BAL84082.1"/>
    <property type="molecule type" value="Genomic_DNA"/>
</dbReference>
<dbReference type="InterPro" id="IPR029063">
    <property type="entry name" value="SAM-dependent_MTases_sf"/>
</dbReference>
<sequence length="208" mass="24554">MSYLTEQEEFWAGEFGNEYVDRNNYKGIVARRMLLWANILKNREGIDSVLELGCNVGMNFHTLNILLPDAQLYGVEINKKAASIARNIPGVTIYNESIYDFNEDKKYDLTFTNGVMIHINPDKLPIVYEKLYKNSKRYVLVSEYYNPTPVEVAYRGYEHRLFKRDFAGEMLDIFPDLRSIDYGFFYHRDVNFPLGDNTWFLMEKKYNE</sequence>
<dbReference type="NCBIfam" id="TIGR03587">
    <property type="entry name" value="Pse_Me-ase"/>
    <property type="match status" value="1"/>
</dbReference>
<name>I0GTJ5_SELRL</name>
<dbReference type="GO" id="GO:0032259">
    <property type="term" value="P:methylation"/>
    <property type="evidence" value="ECO:0007669"/>
    <property type="project" value="UniProtKB-KW"/>
</dbReference>
<dbReference type="GO" id="GO:0008168">
    <property type="term" value="F:methyltransferase activity"/>
    <property type="evidence" value="ECO:0007669"/>
    <property type="project" value="UniProtKB-KW"/>
</dbReference>
<dbReference type="InterPro" id="IPR020027">
    <property type="entry name" value="Pseudamin_synth-assoc_MeTrfase"/>
</dbReference>
<dbReference type="AlphaFoldDB" id="I0GTJ5"/>
<dbReference type="HOGENOM" id="CLU_113234_0_0_9"/>
<organism evidence="1 2">
    <name type="scientific">Selenomonas ruminantium subsp. lactilytica (strain NBRC 103574 / TAM6421)</name>
    <dbReference type="NCBI Taxonomy" id="927704"/>
    <lineage>
        <taxon>Bacteria</taxon>
        <taxon>Bacillati</taxon>
        <taxon>Bacillota</taxon>
        <taxon>Negativicutes</taxon>
        <taxon>Selenomonadales</taxon>
        <taxon>Selenomonadaceae</taxon>
        <taxon>Selenomonas</taxon>
    </lineage>
</organism>
<dbReference type="SUPFAM" id="SSF53335">
    <property type="entry name" value="S-adenosyl-L-methionine-dependent methyltransferases"/>
    <property type="match status" value="1"/>
</dbReference>
<gene>
    <name evidence="1" type="ordered locus">SELR_23740</name>
</gene>
<dbReference type="OrthoDB" id="9808140at2"/>
<dbReference type="RefSeq" id="WP_014425504.1">
    <property type="nucleotide sequence ID" value="NC_017068.1"/>
</dbReference>
<dbReference type="Gene3D" id="3.40.50.150">
    <property type="entry name" value="Vaccinia Virus protein VP39"/>
    <property type="match status" value="1"/>
</dbReference>
<reference evidence="1 2" key="1">
    <citation type="submission" date="2011-10" db="EMBL/GenBank/DDBJ databases">
        <title>Whole genome sequence of Selenomonas ruminantium subsp. lactilytica TAM6421.</title>
        <authorList>
            <person name="Oguchi A."/>
            <person name="Ankai A."/>
            <person name="Kaneko J."/>
            <person name="Yamada-Narita S."/>
            <person name="Fukui S."/>
            <person name="Takahashi M."/>
            <person name="Onodera T."/>
            <person name="Kojima S."/>
            <person name="Fushimi T."/>
            <person name="Abe N."/>
            <person name="Kamio Y."/>
            <person name="Yamazaki S."/>
            <person name="Fujita N."/>
        </authorList>
    </citation>
    <scope>NUCLEOTIDE SEQUENCE [LARGE SCALE GENOMIC DNA]</scope>
    <source>
        <strain evidence="2">NBRC 103574 / TAM6421</strain>
    </source>
</reference>
<dbReference type="PATRIC" id="fig|927704.6.peg.2457"/>
<keyword evidence="1" id="KW-0489">Methyltransferase</keyword>
<proteinExistence type="predicted"/>
<dbReference type="KEGG" id="sri:SELR_23740"/>
<dbReference type="Proteomes" id="UP000007887">
    <property type="component" value="Chromosome"/>
</dbReference>